<organism evidence="3 4">
    <name type="scientific">Fimbriiglobus ruber</name>
    <dbReference type="NCBI Taxonomy" id="1908690"/>
    <lineage>
        <taxon>Bacteria</taxon>
        <taxon>Pseudomonadati</taxon>
        <taxon>Planctomycetota</taxon>
        <taxon>Planctomycetia</taxon>
        <taxon>Gemmatales</taxon>
        <taxon>Gemmataceae</taxon>
        <taxon>Fimbriiglobus</taxon>
    </lineage>
</organism>
<name>A0A225DIK6_9BACT</name>
<evidence type="ECO:0000256" key="1">
    <source>
        <dbReference type="ARBA" id="ARBA00022785"/>
    </source>
</evidence>
<keyword evidence="2" id="KW-0175">Coiled coil</keyword>
<dbReference type="InterPro" id="IPR018317">
    <property type="entry name" value="QueC"/>
</dbReference>
<protein>
    <recommendedName>
        <fullName evidence="5">7-cyano-7-deazaguanine synthase</fullName>
    </recommendedName>
</protein>
<dbReference type="Proteomes" id="UP000214646">
    <property type="component" value="Unassembled WGS sequence"/>
</dbReference>
<evidence type="ECO:0000256" key="2">
    <source>
        <dbReference type="SAM" id="Coils"/>
    </source>
</evidence>
<dbReference type="OrthoDB" id="9789567at2"/>
<dbReference type="RefSeq" id="WP_088255743.1">
    <property type="nucleotide sequence ID" value="NZ_NIDE01000006.1"/>
</dbReference>
<dbReference type="GO" id="GO:0008616">
    <property type="term" value="P:tRNA queuosine(34) biosynthetic process"/>
    <property type="evidence" value="ECO:0007669"/>
    <property type="project" value="UniProtKB-KW"/>
</dbReference>
<reference evidence="4" key="1">
    <citation type="submission" date="2017-06" db="EMBL/GenBank/DDBJ databases">
        <title>Genome analysis of Fimbriiglobus ruber SP5, the first member of the order Planctomycetales with confirmed chitinolytic capability.</title>
        <authorList>
            <person name="Ravin N.V."/>
            <person name="Rakitin A.L."/>
            <person name="Ivanova A.A."/>
            <person name="Beletsky A.V."/>
            <person name="Kulichevskaya I.S."/>
            <person name="Mardanov A.V."/>
            <person name="Dedysh S.N."/>
        </authorList>
    </citation>
    <scope>NUCLEOTIDE SEQUENCE [LARGE SCALE GENOMIC DNA]</scope>
    <source>
        <strain evidence="4">SP5</strain>
    </source>
</reference>
<proteinExistence type="predicted"/>
<dbReference type="Gene3D" id="3.40.50.620">
    <property type="entry name" value="HUPs"/>
    <property type="match status" value="1"/>
</dbReference>
<sequence length="692" mass="77791">MPPELHVICGPSFEADRRTDPSALRLNRTGPDSNVFLTIEDMRQRMYQDPPDRFLDLLDIAAYVYAADQATPRKGGRVEDFEQHWRRHFLFHIPVRDPDFWRSASTCDRLASVLNFASDDDFRFEFVPLRTSPLLRNCIQFDGTMYDGVVDEVVMFSGGLDSLAGAVQESVLDQRKVLLVNHRSTPKVAQRYRNLLAGLRTHAGDANPLNLYVRVNKDSDLGREYTQRTRSFLFAALGATFAAMIGLNRLRFYENGVISLNLPLSAQVLGARASRTTHPRVLRGYAELMSAVAGRPFAIENPFLWRTKTDVVRLIADAGCGDLLRLSTSCAHTWAQTKDHPHCGDCSQCIDRRFATLAAGQEALDPGSEYGVDLLTGERADGISRGLLAGYLETANQVGRMSPIQFFSKFGEATRVFRHVEGGAETVAHQVYDLYQRHAREVNGVVDRAIAANATAIRQRELPQSCLVRLVSDSGERPDRVDPPSATAFDPRPPFEETDYVFRRWNSVWAVRFAGGPYILLRPSRGAAYLNILLSRPNTPVSAIELFCTVSRRGTEFAIETTGPRADKDAVAAYKARLIELQAIREKAEEENDTLVLEEVDRDFRDIESEIKRVMTPRGRIRQDAGTWEKIRKSVGIAIRRVVEEIRVNRGSEVAEHLRSSIRGGQRVIYAASPRIEWQAGNNEKSFPLHEK</sequence>
<evidence type="ECO:0000313" key="3">
    <source>
        <dbReference type="EMBL" id="OWK41281.1"/>
    </source>
</evidence>
<dbReference type="EMBL" id="NIDE01000006">
    <property type="protein sequence ID" value="OWK41281.1"/>
    <property type="molecule type" value="Genomic_DNA"/>
</dbReference>
<feature type="coiled-coil region" evidence="2">
    <location>
        <begin position="571"/>
        <end position="598"/>
    </location>
</feature>
<evidence type="ECO:0008006" key="5">
    <source>
        <dbReference type="Google" id="ProtNLM"/>
    </source>
</evidence>
<dbReference type="SUPFAM" id="SSF52402">
    <property type="entry name" value="Adenine nucleotide alpha hydrolases-like"/>
    <property type="match status" value="1"/>
</dbReference>
<accession>A0A225DIK6</accession>
<keyword evidence="4" id="KW-1185">Reference proteome</keyword>
<dbReference type="Pfam" id="PF06508">
    <property type="entry name" value="QueC"/>
    <property type="match status" value="1"/>
</dbReference>
<gene>
    <name evidence="3" type="ORF">FRUB_04644</name>
</gene>
<dbReference type="InterPro" id="IPR014729">
    <property type="entry name" value="Rossmann-like_a/b/a_fold"/>
</dbReference>
<evidence type="ECO:0000313" key="4">
    <source>
        <dbReference type="Proteomes" id="UP000214646"/>
    </source>
</evidence>
<comment type="caution">
    <text evidence="3">The sequence shown here is derived from an EMBL/GenBank/DDBJ whole genome shotgun (WGS) entry which is preliminary data.</text>
</comment>
<dbReference type="AlphaFoldDB" id="A0A225DIK6"/>
<keyword evidence="1" id="KW-0671">Queuosine biosynthesis</keyword>